<reference evidence="7 8" key="1">
    <citation type="submission" date="2013-03" db="EMBL/GenBank/DDBJ databases">
        <title>The Genome Sequence of Cladophialophora psammophila CBS 110553.</title>
        <authorList>
            <consortium name="The Broad Institute Genomics Platform"/>
            <person name="Cuomo C."/>
            <person name="de Hoog S."/>
            <person name="Gorbushina A."/>
            <person name="Walker B."/>
            <person name="Young S.K."/>
            <person name="Zeng Q."/>
            <person name="Gargeya S."/>
            <person name="Fitzgerald M."/>
            <person name="Haas B."/>
            <person name="Abouelleil A."/>
            <person name="Allen A.W."/>
            <person name="Alvarado L."/>
            <person name="Arachchi H.M."/>
            <person name="Berlin A.M."/>
            <person name="Chapman S.B."/>
            <person name="Gainer-Dewar J."/>
            <person name="Goldberg J."/>
            <person name="Griggs A."/>
            <person name="Gujja S."/>
            <person name="Hansen M."/>
            <person name="Howarth C."/>
            <person name="Imamovic A."/>
            <person name="Ireland A."/>
            <person name="Larimer J."/>
            <person name="McCowan C."/>
            <person name="Murphy C."/>
            <person name="Pearson M."/>
            <person name="Poon T.W."/>
            <person name="Priest M."/>
            <person name="Roberts A."/>
            <person name="Saif S."/>
            <person name="Shea T."/>
            <person name="Sisk P."/>
            <person name="Sykes S."/>
            <person name="Wortman J."/>
            <person name="Nusbaum C."/>
            <person name="Birren B."/>
        </authorList>
    </citation>
    <scope>NUCLEOTIDE SEQUENCE [LARGE SCALE GENOMIC DNA]</scope>
    <source>
        <strain evidence="7 8">CBS 110553</strain>
    </source>
</reference>
<gene>
    <name evidence="7" type="ORF">A1O5_01350</name>
</gene>
<dbReference type="OrthoDB" id="2532903at2759"/>
<sequence length="202" mass="21725">MIFPQGDVLLQRSLEFGYIKPRLLGHSGTCPGLTLVLVGQVPPHCSQDTQGLYNLVSKFSTTGGGFPSHINAETPGAIHEGGELGYALSVSFGAVMDIPDLIVCFIVGPVLVGNGAEWTFKVTAAADLLRSKMPDLRVRVVNATDLIIMGASSSYPRALTDNGFDALFTEDAPIHFKEERKARVEITRGHEQVDGNDQQDAE</sequence>
<dbReference type="EMBL" id="AMGX01000002">
    <property type="protein sequence ID" value="EXJ74657.1"/>
    <property type="molecule type" value="Genomic_DNA"/>
</dbReference>
<evidence type="ECO:0000256" key="3">
    <source>
        <dbReference type="ARBA" id="ARBA00023052"/>
    </source>
</evidence>
<dbReference type="Gene3D" id="3.40.50.970">
    <property type="match status" value="2"/>
</dbReference>
<dbReference type="AlphaFoldDB" id="W9X2F0"/>
<keyword evidence="3" id="KW-0786">Thiamine pyrophosphate</keyword>
<dbReference type="eggNOG" id="ENOG502QUUF">
    <property type="taxonomic scope" value="Eukaryota"/>
</dbReference>
<dbReference type="InterPro" id="IPR018969">
    <property type="entry name" value="Xul5P/Fru6P_PKetolase_C"/>
</dbReference>
<evidence type="ECO:0000313" key="8">
    <source>
        <dbReference type="Proteomes" id="UP000019471"/>
    </source>
</evidence>
<feature type="domain" description="Xylulose 5-phosphate/Fructose 6-phosphate phosphoketolase N-terminal" evidence="6">
    <location>
        <begin position="40"/>
        <end position="108"/>
    </location>
</feature>
<dbReference type="HOGENOM" id="CLU_1354484_0_0_1"/>
<comment type="similarity">
    <text evidence="2">Belongs to the XFP family.</text>
</comment>
<evidence type="ECO:0000259" key="5">
    <source>
        <dbReference type="Pfam" id="PF09363"/>
    </source>
</evidence>
<evidence type="ECO:0000256" key="1">
    <source>
        <dbReference type="ARBA" id="ARBA00001964"/>
    </source>
</evidence>
<evidence type="ECO:0000256" key="4">
    <source>
        <dbReference type="ARBA" id="ARBA00023239"/>
    </source>
</evidence>
<dbReference type="GO" id="GO:0016832">
    <property type="term" value="F:aldehyde-lyase activity"/>
    <property type="evidence" value="ECO:0007669"/>
    <property type="project" value="InterPro"/>
</dbReference>
<comment type="cofactor">
    <cofactor evidence="1">
        <name>thiamine diphosphate</name>
        <dbReference type="ChEBI" id="CHEBI:58937"/>
    </cofactor>
</comment>
<dbReference type="InterPro" id="IPR019790">
    <property type="entry name" value="Xul5P/Fru6P_PKetolase_CS"/>
</dbReference>
<dbReference type="GeneID" id="19186086"/>
<comment type="caution">
    <text evidence="7">The sequence shown here is derived from an EMBL/GenBank/DDBJ whole genome shotgun (WGS) entry which is preliminary data.</text>
</comment>
<name>W9X2F0_9EURO</name>
<dbReference type="PROSITE" id="PS60002">
    <property type="entry name" value="PHOSPHOKETOLASE_1"/>
    <property type="match status" value="1"/>
</dbReference>
<dbReference type="PANTHER" id="PTHR31273">
    <property type="entry name" value="PHOSPHOKETOLASE-RELATED"/>
    <property type="match status" value="1"/>
</dbReference>
<evidence type="ECO:0000259" key="6">
    <source>
        <dbReference type="Pfam" id="PF09364"/>
    </source>
</evidence>
<protein>
    <submittedName>
        <fullName evidence="7">Uncharacterized protein</fullName>
    </submittedName>
</protein>
<dbReference type="RefSeq" id="XP_007740159.1">
    <property type="nucleotide sequence ID" value="XM_007741969.1"/>
</dbReference>
<dbReference type="InterPro" id="IPR005593">
    <property type="entry name" value="Xul5P/Fru6P_PKetolase"/>
</dbReference>
<dbReference type="Pfam" id="PF09363">
    <property type="entry name" value="XFP_C"/>
    <property type="match status" value="1"/>
</dbReference>
<dbReference type="InterPro" id="IPR018970">
    <property type="entry name" value="Xul5P/Fru6P_PKetolase_N"/>
</dbReference>
<keyword evidence="4" id="KW-0456">Lyase</keyword>
<dbReference type="Gene3D" id="3.40.50.920">
    <property type="match status" value="1"/>
</dbReference>
<dbReference type="GO" id="GO:0005975">
    <property type="term" value="P:carbohydrate metabolic process"/>
    <property type="evidence" value="ECO:0007669"/>
    <property type="project" value="InterPro"/>
</dbReference>
<accession>W9X2F0</accession>
<evidence type="ECO:0000313" key="7">
    <source>
        <dbReference type="EMBL" id="EXJ74657.1"/>
    </source>
</evidence>
<dbReference type="PANTHER" id="PTHR31273:SF1">
    <property type="entry name" value="PHOSPHOKETOLASE-RELATED"/>
    <property type="match status" value="1"/>
</dbReference>
<dbReference type="InterPro" id="IPR029061">
    <property type="entry name" value="THDP-binding"/>
</dbReference>
<evidence type="ECO:0000256" key="2">
    <source>
        <dbReference type="ARBA" id="ARBA00005623"/>
    </source>
</evidence>
<dbReference type="SUPFAM" id="SSF52518">
    <property type="entry name" value="Thiamin diphosphate-binding fold (THDP-binding)"/>
    <property type="match status" value="1"/>
</dbReference>
<dbReference type="STRING" id="1182543.W9X2F0"/>
<organism evidence="7 8">
    <name type="scientific">Cladophialophora psammophila CBS 110553</name>
    <dbReference type="NCBI Taxonomy" id="1182543"/>
    <lineage>
        <taxon>Eukaryota</taxon>
        <taxon>Fungi</taxon>
        <taxon>Dikarya</taxon>
        <taxon>Ascomycota</taxon>
        <taxon>Pezizomycotina</taxon>
        <taxon>Eurotiomycetes</taxon>
        <taxon>Chaetothyriomycetidae</taxon>
        <taxon>Chaetothyriales</taxon>
        <taxon>Herpotrichiellaceae</taxon>
        <taxon>Cladophialophora</taxon>
    </lineage>
</organism>
<keyword evidence="8" id="KW-1185">Reference proteome</keyword>
<feature type="domain" description="Xylulose 5-phosphate/Fructose 6-phosphate phosphoketolase C-terminal" evidence="5">
    <location>
        <begin position="110"/>
        <end position="177"/>
    </location>
</feature>
<proteinExistence type="inferred from homology"/>
<dbReference type="Proteomes" id="UP000019471">
    <property type="component" value="Unassembled WGS sequence"/>
</dbReference>
<dbReference type="Pfam" id="PF09364">
    <property type="entry name" value="XFP_N"/>
    <property type="match status" value="1"/>
</dbReference>
<dbReference type="InterPro" id="IPR009014">
    <property type="entry name" value="Transketo_C/PFOR_II"/>
</dbReference>